<name>A0A060WY64_ONCMY</name>
<dbReference type="GO" id="GO:0005509">
    <property type="term" value="F:calcium ion binding"/>
    <property type="evidence" value="ECO:0007669"/>
    <property type="project" value="UniProtKB-UniRule"/>
</dbReference>
<dbReference type="GO" id="GO:0034332">
    <property type="term" value="P:adherens junction organization"/>
    <property type="evidence" value="ECO:0007669"/>
    <property type="project" value="TreeGrafter"/>
</dbReference>
<dbReference type="PANTHER" id="PTHR24027">
    <property type="entry name" value="CADHERIN-23"/>
    <property type="match status" value="1"/>
</dbReference>
<reference evidence="7" key="2">
    <citation type="submission" date="2014-03" db="EMBL/GenBank/DDBJ databases">
        <authorList>
            <person name="Genoscope - CEA"/>
        </authorList>
    </citation>
    <scope>NUCLEOTIDE SEQUENCE</scope>
</reference>
<dbReference type="InterPro" id="IPR002126">
    <property type="entry name" value="Cadherin-like_dom"/>
</dbReference>
<evidence type="ECO:0000259" key="6">
    <source>
        <dbReference type="PROSITE" id="PS50268"/>
    </source>
</evidence>
<dbReference type="GO" id="GO:0000902">
    <property type="term" value="P:cell morphogenesis"/>
    <property type="evidence" value="ECO:0007669"/>
    <property type="project" value="TreeGrafter"/>
</dbReference>
<dbReference type="PRINTS" id="PR00205">
    <property type="entry name" value="CADHERIN"/>
</dbReference>
<reference evidence="7" key="1">
    <citation type="journal article" date="2014" name="Nat. Commun.">
        <title>The rainbow trout genome provides novel insights into evolution after whole-genome duplication in vertebrates.</title>
        <authorList>
            <person name="Berthelot C."/>
            <person name="Brunet F."/>
            <person name="Chalopin D."/>
            <person name="Juanchich A."/>
            <person name="Bernard M."/>
            <person name="Noel B."/>
            <person name="Bento P."/>
            <person name="Da Silva C."/>
            <person name="Labadie K."/>
            <person name="Alberti A."/>
            <person name="Aury J.M."/>
            <person name="Louis A."/>
            <person name="Dehais P."/>
            <person name="Bardou P."/>
            <person name="Montfort J."/>
            <person name="Klopp C."/>
            <person name="Cabau C."/>
            <person name="Gaspin C."/>
            <person name="Thorgaard G.H."/>
            <person name="Boussaha M."/>
            <person name="Quillet E."/>
            <person name="Guyomard R."/>
            <person name="Galiana D."/>
            <person name="Bobe J."/>
            <person name="Volff J.N."/>
            <person name="Genet C."/>
            <person name="Wincker P."/>
            <person name="Jaillon O."/>
            <person name="Roest Crollius H."/>
            <person name="Guiguen Y."/>
        </authorList>
    </citation>
    <scope>NUCLEOTIDE SEQUENCE [LARGE SCALE GENOMIC DNA]</scope>
</reference>
<dbReference type="GO" id="GO:0044331">
    <property type="term" value="P:cell-cell adhesion mediated by cadherin"/>
    <property type="evidence" value="ECO:0007669"/>
    <property type="project" value="TreeGrafter"/>
</dbReference>
<evidence type="ECO:0000256" key="1">
    <source>
        <dbReference type="ARBA" id="ARBA00004370"/>
    </source>
</evidence>
<dbReference type="GO" id="GO:0045296">
    <property type="term" value="F:cadherin binding"/>
    <property type="evidence" value="ECO:0007669"/>
    <property type="project" value="TreeGrafter"/>
</dbReference>
<keyword evidence="3 5" id="KW-0106">Calcium</keyword>
<dbReference type="InterPro" id="IPR015919">
    <property type="entry name" value="Cadherin-like_sf"/>
</dbReference>
<dbReference type="GO" id="GO:0007156">
    <property type="term" value="P:homophilic cell adhesion via plasma membrane adhesion molecules"/>
    <property type="evidence" value="ECO:0007669"/>
    <property type="project" value="InterPro"/>
</dbReference>
<keyword evidence="4" id="KW-0472">Membrane</keyword>
<dbReference type="SUPFAM" id="SSF49313">
    <property type="entry name" value="Cadherin-like"/>
    <property type="match status" value="3"/>
</dbReference>
<dbReference type="AlphaFoldDB" id="A0A060WY64"/>
<feature type="domain" description="Cadherin" evidence="6">
    <location>
        <begin position="3"/>
        <end position="46"/>
    </location>
</feature>
<dbReference type="Pfam" id="PF00028">
    <property type="entry name" value="Cadherin"/>
    <property type="match status" value="2"/>
</dbReference>
<dbReference type="CDD" id="cd11304">
    <property type="entry name" value="Cadherin_repeat"/>
    <property type="match status" value="3"/>
</dbReference>
<dbReference type="GO" id="GO:0016339">
    <property type="term" value="P:calcium-dependent cell-cell adhesion via plasma membrane cell adhesion molecules"/>
    <property type="evidence" value="ECO:0007669"/>
    <property type="project" value="TreeGrafter"/>
</dbReference>
<dbReference type="GO" id="GO:0005912">
    <property type="term" value="C:adherens junction"/>
    <property type="evidence" value="ECO:0007669"/>
    <property type="project" value="TreeGrafter"/>
</dbReference>
<dbReference type="PROSITE" id="PS50268">
    <property type="entry name" value="CADHERIN_2"/>
    <property type="match status" value="3"/>
</dbReference>
<dbReference type="InterPro" id="IPR039808">
    <property type="entry name" value="Cadherin"/>
</dbReference>
<dbReference type="SMART" id="SM00112">
    <property type="entry name" value="CA"/>
    <property type="match status" value="1"/>
</dbReference>
<dbReference type="GO" id="GO:0016342">
    <property type="term" value="C:catenin complex"/>
    <property type="evidence" value="ECO:0007669"/>
    <property type="project" value="TreeGrafter"/>
</dbReference>
<proteinExistence type="predicted"/>
<gene>
    <name evidence="7" type="ORF">GSONMT00050782001</name>
</gene>
<dbReference type="InterPro" id="IPR020894">
    <property type="entry name" value="Cadherin_CS"/>
</dbReference>
<dbReference type="EMBL" id="FR904801">
    <property type="protein sequence ID" value="CDQ71927.1"/>
    <property type="molecule type" value="Genomic_DNA"/>
</dbReference>
<dbReference type="Gene3D" id="2.60.40.60">
    <property type="entry name" value="Cadherins"/>
    <property type="match status" value="3"/>
</dbReference>
<dbReference type="PROSITE" id="PS00232">
    <property type="entry name" value="CADHERIN_1"/>
    <property type="match status" value="2"/>
</dbReference>
<dbReference type="PANTHER" id="PTHR24027:SF96">
    <property type="entry name" value="CADHERIN-12"/>
    <property type="match status" value="1"/>
</dbReference>
<sequence length="230" mass="25149">MGLDREEKSYYTLRAQAMDMHTGRPLEPESEFIIKVQDINDNEPKFLEGPYTASVPEMSPGGTFVMQVTATDTDDPTYGNSARIVYSILHGQPYFSVDSKTGVIRTALPNMDREMKELYQVLIQAKDMGGQLGGLAGTTTINVTLSDVNDNPPRFSKSILHLRVPESSSVGSAVGKVRAHDLDSGKNAEVEYSIVPGDEGNMFDITYNGHSQEGIIVLRKVGIHNPSPVT</sequence>
<organism evidence="7 8">
    <name type="scientific">Oncorhynchus mykiss</name>
    <name type="common">Rainbow trout</name>
    <name type="synonym">Salmo gairdneri</name>
    <dbReference type="NCBI Taxonomy" id="8022"/>
    <lineage>
        <taxon>Eukaryota</taxon>
        <taxon>Metazoa</taxon>
        <taxon>Chordata</taxon>
        <taxon>Craniata</taxon>
        <taxon>Vertebrata</taxon>
        <taxon>Euteleostomi</taxon>
        <taxon>Actinopterygii</taxon>
        <taxon>Neopterygii</taxon>
        <taxon>Teleostei</taxon>
        <taxon>Protacanthopterygii</taxon>
        <taxon>Salmoniformes</taxon>
        <taxon>Salmonidae</taxon>
        <taxon>Salmoninae</taxon>
        <taxon>Oncorhynchus</taxon>
    </lineage>
</organism>
<evidence type="ECO:0000313" key="8">
    <source>
        <dbReference type="Proteomes" id="UP000193380"/>
    </source>
</evidence>
<feature type="domain" description="Cadherin" evidence="6">
    <location>
        <begin position="156"/>
        <end position="220"/>
    </location>
</feature>
<protein>
    <recommendedName>
        <fullName evidence="6">Cadherin domain-containing protein</fullName>
    </recommendedName>
</protein>
<evidence type="ECO:0000256" key="5">
    <source>
        <dbReference type="PROSITE-ProRule" id="PRU00043"/>
    </source>
</evidence>
<comment type="subcellular location">
    <subcellularLocation>
        <location evidence="1">Membrane</location>
    </subcellularLocation>
</comment>
<feature type="domain" description="Cadherin" evidence="6">
    <location>
        <begin position="47"/>
        <end position="155"/>
    </location>
</feature>
<dbReference type="FunFam" id="2.60.40.60:FF:000008">
    <property type="entry name" value="Cadherin 24"/>
    <property type="match status" value="1"/>
</dbReference>
<dbReference type="PaxDb" id="8022-A0A060WY64"/>
<evidence type="ECO:0000313" key="7">
    <source>
        <dbReference type="EMBL" id="CDQ71927.1"/>
    </source>
</evidence>
<accession>A0A060WY64</accession>
<dbReference type="GO" id="GO:0008013">
    <property type="term" value="F:beta-catenin binding"/>
    <property type="evidence" value="ECO:0007669"/>
    <property type="project" value="TreeGrafter"/>
</dbReference>
<keyword evidence="2" id="KW-0677">Repeat</keyword>
<evidence type="ECO:0000256" key="4">
    <source>
        <dbReference type="ARBA" id="ARBA00023136"/>
    </source>
</evidence>
<evidence type="ECO:0000256" key="3">
    <source>
        <dbReference type="ARBA" id="ARBA00022837"/>
    </source>
</evidence>
<dbReference type="STRING" id="8022.A0A060WY64"/>
<evidence type="ECO:0000256" key="2">
    <source>
        <dbReference type="ARBA" id="ARBA00022737"/>
    </source>
</evidence>
<dbReference type="GO" id="GO:0007043">
    <property type="term" value="P:cell-cell junction assembly"/>
    <property type="evidence" value="ECO:0007669"/>
    <property type="project" value="TreeGrafter"/>
</dbReference>
<dbReference type="Proteomes" id="UP000193380">
    <property type="component" value="Unassembled WGS sequence"/>
</dbReference>
<dbReference type="GO" id="GO:0016477">
    <property type="term" value="P:cell migration"/>
    <property type="evidence" value="ECO:0007669"/>
    <property type="project" value="TreeGrafter"/>
</dbReference>